<reference evidence="3" key="1">
    <citation type="journal article" date="2019" name="Int. J. Syst. Evol. Microbiol.">
        <title>The Global Catalogue of Microorganisms (GCM) 10K type strain sequencing project: providing services to taxonomists for standard genome sequencing and annotation.</title>
        <authorList>
            <consortium name="The Broad Institute Genomics Platform"/>
            <consortium name="The Broad Institute Genome Sequencing Center for Infectious Disease"/>
            <person name="Wu L."/>
            <person name="Ma J."/>
        </authorList>
    </citation>
    <scope>NUCLEOTIDE SEQUENCE [LARGE SCALE GENOMIC DNA]</scope>
    <source>
        <strain evidence="3">CECT 7131</strain>
    </source>
</reference>
<organism evidence="2 3">
    <name type="scientific">Paeniroseomonas aquatica</name>
    <dbReference type="NCBI Taxonomy" id="373043"/>
    <lineage>
        <taxon>Bacteria</taxon>
        <taxon>Pseudomonadati</taxon>
        <taxon>Pseudomonadota</taxon>
        <taxon>Alphaproteobacteria</taxon>
        <taxon>Acetobacterales</taxon>
        <taxon>Acetobacteraceae</taxon>
        <taxon>Paeniroseomonas</taxon>
    </lineage>
</organism>
<dbReference type="InterPro" id="IPR040614">
    <property type="entry name" value="VCH_CASS14"/>
</dbReference>
<sequence length="113" mass="12240">MAITANDVDVLHRYADGVMGRADHHAGQVKGIALALLGAIIWRGEPGSVEIKQYAGGLANVLWVKIGGKRYAFAYNHETLKIEIRDRTQSGPALHSFDDQTPVAAVEATFRAL</sequence>
<comment type="caution">
    <text evidence="2">The sequence shown here is derived from an EMBL/GenBank/DDBJ whole genome shotgun (WGS) entry which is preliminary data.</text>
</comment>
<dbReference type="Pfam" id="PF18315">
    <property type="entry name" value="VCH_CASS14"/>
    <property type="match status" value="1"/>
</dbReference>
<protein>
    <recommendedName>
        <fullName evidence="1">Integron cassette protein VCH-CASS1 chain domain-containing protein</fullName>
    </recommendedName>
</protein>
<accession>A0ABT8AGY3</accession>
<evidence type="ECO:0000313" key="2">
    <source>
        <dbReference type="EMBL" id="MDN3568711.1"/>
    </source>
</evidence>
<evidence type="ECO:0000313" key="3">
    <source>
        <dbReference type="Proteomes" id="UP001529369"/>
    </source>
</evidence>
<feature type="domain" description="Integron cassette protein VCH-CASS1 chain" evidence="1">
    <location>
        <begin position="12"/>
        <end position="104"/>
    </location>
</feature>
<evidence type="ECO:0000259" key="1">
    <source>
        <dbReference type="Pfam" id="PF18315"/>
    </source>
</evidence>
<name>A0ABT8AGY3_9PROT</name>
<dbReference type="Gene3D" id="3.30.920.70">
    <property type="match status" value="1"/>
</dbReference>
<dbReference type="RefSeq" id="WP_290320825.1">
    <property type="nucleotide sequence ID" value="NZ_JAUFPN010000302.1"/>
</dbReference>
<dbReference type="Proteomes" id="UP001529369">
    <property type="component" value="Unassembled WGS sequence"/>
</dbReference>
<proteinExistence type="predicted"/>
<gene>
    <name evidence="2" type="ORF">QWZ14_30415</name>
</gene>
<dbReference type="EMBL" id="JAUFPN010000302">
    <property type="protein sequence ID" value="MDN3568711.1"/>
    <property type="molecule type" value="Genomic_DNA"/>
</dbReference>
<keyword evidence="3" id="KW-1185">Reference proteome</keyword>